<feature type="transmembrane region" description="Helical" evidence="1">
    <location>
        <begin position="49"/>
        <end position="68"/>
    </location>
</feature>
<reference evidence="2" key="1">
    <citation type="submission" date="2015-07" db="EMBL/GenBank/DDBJ databases">
        <title>MeaNS - Measles Nucleotide Surveillance Program.</title>
        <authorList>
            <person name="Tran T."/>
            <person name="Druce J."/>
        </authorList>
    </citation>
    <scope>NUCLEOTIDE SEQUENCE</scope>
    <source>
        <strain evidence="2">UCB-OBI-ISO-001</strain>
        <tissue evidence="2">Gonad</tissue>
    </source>
</reference>
<evidence type="ECO:0000313" key="2">
    <source>
        <dbReference type="EMBL" id="KOF99585.1"/>
    </source>
</evidence>
<organism evidence="2">
    <name type="scientific">Octopus bimaculoides</name>
    <name type="common">California two-spotted octopus</name>
    <dbReference type="NCBI Taxonomy" id="37653"/>
    <lineage>
        <taxon>Eukaryota</taxon>
        <taxon>Metazoa</taxon>
        <taxon>Spiralia</taxon>
        <taxon>Lophotrochozoa</taxon>
        <taxon>Mollusca</taxon>
        <taxon>Cephalopoda</taxon>
        <taxon>Coleoidea</taxon>
        <taxon>Octopodiformes</taxon>
        <taxon>Octopoda</taxon>
        <taxon>Incirrata</taxon>
        <taxon>Octopodidae</taxon>
        <taxon>Octopus</taxon>
    </lineage>
</organism>
<dbReference type="OrthoDB" id="10285849at2759"/>
<evidence type="ECO:0000256" key="1">
    <source>
        <dbReference type="SAM" id="Phobius"/>
    </source>
</evidence>
<keyword evidence="1" id="KW-1133">Transmembrane helix</keyword>
<protein>
    <submittedName>
        <fullName evidence="2">Uncharacterized protein</fullName>
    </submittedName>
</protein>
<name>A0A0L8IEX7_OCTBM</name>
<dbReference type="EMBL" id="KQ415934">
    <property type="protein sequence ID" value="KOF99585.1"/>
    <property type="molecule type" value="Genomic_DNA"/>
</dbReference>
<sequence>MLLLLLFLFFFFLQIFFHFSPSVFRTPRAEKLIVYIPSLHTNSQMFIHPILFSGLVIFCFMVLPNLILSGVVVKSVVHDNCPGCYYNGKCMCSNQTIMLRRTYDCILLECRGNYADIKKMFCLDPNGNCMAHEDKWRGRIKNTCVTFYCEIINDKAQLSVVFDLVCFPDHVVGSMMYFMGPHIALC</sequence>
<proteinExistence type="predicted"/>
<keyword evidence="1" id="KW-0812">Transmembrane</keyword>
<accession>A0A0L8IEX7</accession>
<dbReference type="AlphaFoldDB" id="A0A0L8IEX7"/>
<keyword evidence="1" id="KW-0472">Membrane</keyword>
<gene>
    <name evidence="2" type="ORF">OCBIM_22014613mg</name>
</gene>